<evidence type="ECO:0000259" key="8">
    <source>
        <dbReference type="PROSITE" id="PS50035"/>
    </source>
</evidence>
<evidence type="ECO:0000313" key="9">
    <source>
        <dbReference type="EMBL" id="KAK9500057.1"/>
    </source>
</evidence>
<evidence type="ECO:0000256" key="3">
    <source>
        <dbReference type="ARBA" id="ARBA00023098"/>
    </source>
</evidence>
<comment type="similarity">
    <text evidence="4">Belongs to the phospholipase D family. MitoPLD/Zucchini subfamily.</text>
</comment>
<sequence length="222" mass="25553">MEGNMSTIWKRKIIKYFVFTSALTIPFIYLSHLIVGKYISKKRKELEAELEVDVLKINRCLSLGVESKSKCDCVDVFCSNMQCNIGKLCYILRLVENSNKTLDVCIYFLSANVFGEAILKAHRKGVRVRVIADISNTRNRNSWIFKFLEEGIPVRQKVSDNLMHHKFLIVDNEIVVNGSMNFTLCGAFSNWEMVLVSSQPSLVKQFSNGFQKLWDSFDNHLH</sequence>
<dbReference type="SMART" id="SM00155">
    <property type="entry name" value="PLDc"/>
    <property type="match status" value="1"/>
</dbReference>
<dbReference type="Pfam" id="PF13091">
    <property type="entry name" value="PLDc_2"/>
    <property type="match status" value="1"/>
</dbReference>
<feature type="transmembrane region" description="Helical" evidence="7">
    <location>
        <begin position="13"/>
        <end position="35"/>
    </location>
</feature>
<dbReference type="GO" id="GO:0005739">
    <property type="term" value="C:mitochondrion"/>
    <property type="evidence" value="ECO:0007669"/>
    <property type="project" value="TreeGrafter"/>
</dbReference>
<dbReference type="PANTHER" id="PTHR43856">
    <property type="entry name" value="CARDIOLIPIN HYDROLASE"/>
    <property type="match status" value="1"/>
</dbReference>
<evidence type="ECO:0000256" key="2">
    <source>
        <dbReference type="ARBA" id="ARBA00022963"/>
    </source>
</evidence>
<protein>
    <recommendedName>
        <fullName evidence="5">Mitochondrial cardiolipin hydrolase</fullName>
    </recommendedName>
    <alternativeName>
        <fullName evidence="6">Mitochondrial phospholipase</fullName>
    </alternativeName>
</protein>
<keyword evidence="7" id="KW-0812">Transmembrane</keyword>
<dbReference type="EMBL" id="JAPXFL010000010">
    <property type="protein sequence ID" value="KAK9500057.1"/>
    <property type="molecule type" value="Genomic_DNA"/>
</dbReference>
<dbReference type="SUPFAM" id="SSF56024">
    <property type="entry name" value="Phospholipase D/nuclease"/>
    <property type="match status" value="1"/>
</dbReference>
<evidence type="ECO:0000256" key="1">
    <source>
        <dbReference type="ARBA" id="ARBA00022801"/>
    </source>
</evidence>
<keyword evidence="3" id="KW-0443">Lipid metabolism</keyword>
<dbReference type="GO" id="GO:0016042">
    <property type="term" value="P:lipid catabolic process"/>
    <property type="evidence" value="ECO:0007669"/>
    <property type="project" value="UniProtKB-KW"/>
</dbReference>
<reference evidence="9 10" key="1">
    <citation type="submission" date="2022-12" db="EMBL/GenBank/DDBJ databases">
        <title>Chromosome-level genome assembly of true bugs.</title>
        <authorList>
            <person name="Ma L."/>
            <person name="Li H."/>
        </authorList>
    </citation>
    <scope>NUCLEOTIDE SEQUENCE [LARGE SCALE GENOMIC DNA]</scope>
    <source>
        <strain evidence="9">Lab_2022b</strain>
    </source>
</reference>
<keyword evidence="7" id="KW-1133">Transmembrane helix</keyword>
<gene>
    <name evidence="9" type="ORF">O3M35_001397</name>
</gene>
<comment type="caution">
    <text evidence="9">The sequence shown here is derived from an EMBL/GenBank/DDBJ whole genome shotgun (WGS) entry which is preliminary data.</text>
</comment>
<dbReference type="InterPro" id="IPR025202">
    <property type="entry name" value="PLD-like_dom"/>
</dbReference>
<organism evidence="9 10">
    <name type="scientific">Rhynocoris fuscipes</name>
    <dbReference type="NCBI Taxonomy" id="488301"/>
    <lineage>
        <taxon>Eukaryota</taxon>
        <taxon>Metazoa</taxon>
        <taxon>Ecdysozoa</taxon>
        <taxon>Arthropoda</taxon>
        <taxon>Hexapoda</taxon>
        <taxon>Insecta</taxon>
        <taxon>Pterygota</taxon>
        <taxon>Neoptera</taxon>
        <taxon>Paraneoptera</taxon>
        <taxon>Hemiptera</taxon>
        <taxon>Heteroptera</taxon>
        <taxon>Panheteroptera</taxon>
        <taxon>Cimicomorpha</taxon>
        <taxon>Reduviidae</taxon>
        <taxon>Harpactorinae</taxon>
        <taxon>Harpactorini</taxon>
        <taxon>Rhynocoris</taxon>
    </lineage>
</organism>
<evidence type="ECO:0000256" key="5">
    <source>
        <dbReference type="ARBA" id="ARBA00040549"/>
    </source>
</evidence>
<dbReference type="AlphaFoldDB" id="A0AAW1CNT4"/>
<evidence type="ECO:0000256" key="4">
    <source>
        <dbReference type="ARBA" id="ARBA00038012"/>
    </source>
</evidence>
<dbReference type="PROSITE" id="PS50035">
    <property type="entry name" value="PLD"/>
    <property type="match status" value="1"/>
</dbReference>
<dbReference type="InterPro" id="IPR051406">
    <property type="entry name" value="PLD_domain"/>
</dbReference>
<evidence type="ECO:0000256" key="6">
    <source>
        <dbReference type="ARBA" id="ARBA00043167"/>
    </source>
</evidence>
<dbReference type="GO" id="GO:0016891">
    <property type="term" value="F:RNA endonuclease activity producing 5'-phosphomonoesters, hydrolytic mechanism"/>
    <property type="evidence" value="ECO:0007669"/>
    <property type="project" value="TreeGrafter"/>
</dbReference>
<dbReference type="PANTHER" id="PTHR43856:SF1">
    <property type="entry name" value="MITOCHONDRIAL CARDIOLIPIN HYDROLASE"/>
    <property type="match status" value="1"/>
</dbReference>
<feature type="domain" description="PLD phosphodiesterase" evidence="8">
    <location>
        <begin position="159"/>
        <end position="182"/>
    </location>
</feature>
<name>A0AAW1CNT4_9HEMI</name>
<dbReference type="GO" id="GO:0034587">
    <property type="term" value="P:piRNA processing"/>
    <property type="evidence" value="ECO:0007669"/>
    <property type="project" value="TreeGrafter"/>
</dbReference>
<accession>A0AAW1CNT4</accession>
<keyword evidence="7" id="KW-0472">Membrane</keyword>
<evidence type="ECO:0000256" key="7">
    <source>
        <dbReference type="SAM" id="Phobius"/>
    </source>
</evidence>
<dbReference type="Proteomes" id="UP001461498">
    <property type="component" value="Unassembled WGS sequence"/>
</dbReference>
<evidence type="ECO:0000313" key="10">
    <source>
        <dbReference type="Proteomes" id="UP001461498"/>
    </source>
</evidence>
<keyword evidence="2" id="KW-0442">Lipid degradation</keyword>
<dbReference type="Gene3D" id="3.30.870.10">
    <property type="entry name" value="Endonuclease Chain A"/>
    <property type="match status" value="1"/>
</dbReference>
<proteinExistence type="inferred from homology"/>
<keyword evidence="10" id="KW-1185">Reference proteome</keyword>
<keyword evidence="1" id="KW-0378">Hydrolase</keyword>
<dbReference type="InterPro" id="IPR001736">
    <property type="entry name" value="PLipase_D/transphosphatidylase"/>
</dbReference>